<dbReference type="eggNOG" id="COG2372">
    <property type="taxonomic scope" value="Bacteria"/>
</dbReference>
<dbReference type="PANTHER" id="PTHR31513">
    <property type="entry name" value="EPHRIN TYPE-B RECEPTOR"/>
    <property type="match status" value="1"/>
</dbReference>
<dbReference type="KEGG" id="cja:CJA_0016"/>
<keyword evidence="1" id="KW-0732">Signal</keyword>
<dbReference type="InterPro" id="IPR036116">
    <property type="entry name" value="FN3_sf"/>
</dbReference>
<accession>B3PEN7</accession>
<dbReference type="CDD" id="cd00063">
    <property type="entry name" value="FN3"/>
    <property type="match status" value="1"/>
</dbReference>
<dbReference type="InterPro" id="IPR008969">
    <property type="entry name" value="CarboxyPept-like_regulatory"/>
</dbReference>
<feature type="domain" description="Fibronectin type-III" evidence="3">
    <location>
        <begin position="2270"/>
        <end position="2370"/>
    </location>
</feature>
<feature type="domain" description="Fibronectin type-III" evidence="3">
    <location>
        <begin position="2671"/>
        <end position="2771"/>
    </location>
</feature>
<dbReference type="Gene3D" id="2.60.40.10">
    <property type="entry name" value="Immunoglobulins"/>
    <property type="match status" value="8"/>
</dbReference>
<dbReference type="SUPFAM" id="SSF49464">
    <property type="entry name" value="Carboxypeptidase regulatory domain-like"/>
    <property type="match status" value="1"/>
</dbReference>
<dbReference type="PROSITE" id="PS50853">
    <property type="entry name" value="FN3"/>
    <property type="match status" value="3"/>
</dbReference>
<proteinExistence type="predicted"/>
<organism evidence="4 5">
    <name type="scientific">Cellvibrio japonicus (strain Ueda107)</name>
    <name type="common">Pseudomonas fluorescens subsp. cellulosa</name>
    <dbReference type="NCBI Taxonomy" id="498211"/>
    <lineage>
        <taxon>Bacteria</taxon>
        <taxon>Pseudomonadati</taxon>
        <taxon>Pseudomonadota</taxon>
        <taxon>Gammaproteobacteria</taxon>
        <taxon>Cellvibrionales</taxon>
        <taxon>Cellvibrionaceae</taxon>
        <taxon>Cellvibrio</taxon>
    </lineage>
</organism>
<dbReference type="Gene3D" id="2.60.40.1220">
    <property type="match status" value="1"/>
</dbReference>
<dbReference type="EMBL" id="CP000934">
    <property type="protein sequence ID" value="ACE83092.1"/>
    <property type="molecule type" value="Genomic_DNA"/>
</dbReference>
<protein>
    <submittedName>
        <fullName evidence="4">Fibronectin type III domain protein</fullName>
    </submittedName>
</protein>
<reference evidence="4 5" key="1">
    <citation type="journal article" date="2008" name="J. Bacteriol.">
        <title>Insights into plant cell wall degradation from the genome sequence of the soil bacterium Cellvibrio japonicus.</title>
        <authorList>
            <person name="Deboy R.T."/>
            <person name="Mongodin E.F."/>
            <person name="Fouts D.E."/>
            <person name="Tailford L.E."/>
            <person name="Khouri H."/>
            <person name="Emerson J.B."/>
            <person name="Mohamoud Y."/>
            <person name="Watkins K."/>
            <person name="Henrissat B."/>
            <person name="Gilbert H.J."/>
            <person name="Nelson K.E."/>
        </authorList>
    </citation>
    <scope>NUCLEOTIDE SEQUENCE [LARGE SCALE GENOMIC DNA]</scope>
    <source>
        <strain evidence="4 5">Ueda107</strain>
    </source>
</reference>
<dbReference type="Gene3D" id="2.160.20.20">
    <property type="match status" value="4"/>
</dbReference>
<dbReference type="STRING" id="498211.CJA_0016"/>
<feature type="domain" description="Fibronectin type-III" evidence="3">
    <location>
        <begin position="2166"/>
        <end position="2265"/>
    </location>
</feature>
<dbReference type="InterPro" id="IPR012332">
    <property type="entry name" value="Autotransporter_pectin_lyase_C"/>
</dbReference>
<keyword evidence="5" id="KW-1185">Reference proteome</keyword>
<dbReference type="PANTHER" id="PTHR31513:SF2">
    <property type="entry name" value="MRAZ"/>
    <property type="match status" value="1"/>
</dbReference>
<gene>
    <name evidence="4" type="ordered locus">CJA_0016</name>
</gene>
<feature type="compositionally biased region" description="Gly residues" evidence="2">
    <location>
        <begin position="599"/>
        <end position="615"/>
    </location>
</feature>
<sequence length="4193" mass="439375">MTLMRNIKFAFLEGKTNKIYLWSFFLLGLLANKAHSQQELDGWIVIDQPTTINASDTTYHGQSILVDGTTLTISGSHVFSNIRIKNNGVLTTPVASSTSTQGIVLEATSVVIEEGSSIDVSGKGRTADSGSGTYTGGSYGGKGGDYSSTQKALEPFGSYQEPIDFGRGGQGTNAGRGGGALKLIADSVQLDGKILANGATATSYGGGGSGGSIWLDVGSLVSSGTGEITARGGSHRSGYSGGGGGGGRIAIYYNNKSGLPDTKVTAFGGTGSSYHGGPGSVYLKDKTGTVVHPFVITGTGSGTNYPVTTFRDLGNETHIQIHNASVSLRDIDPSVRLDITDSNVILEDTVFPGQLNAQNSVLNFAGDAVINNAQLGLVNSTINIAGNAQFNHAISLESGTINITGNAEFTDTFVGTGAATSVINVNGQLTVPHNNLVVDSLTLSLAQNHSFNSIHIKNNSVLTTPVASSTFTQGIILEATSIVIEEGSSIDVSGKGRTANSSSGNYAGGSYGGKGGDYSSTQKALEPFGSYREPIDFGFGGRNGGLGGGALKLIADNMQLDGKILANGNDASSTGGGGSGGSIWLDVGSLVSSGTGEVAAGGGSRRPSHSGGGGGGGRIAIYYNNKSGLLDTKVTAFGGTGSSYHGGPGSVYLKDKTGTVVHPFVITGTGSGANYPITTFRDLGNETHIHIHNASVSLQDIDPSVRLDITNSQVTLADTDTLTGQLNAQNSVLNFAGDAVISNTQLGLVNSTVNIAGNARFDRIISLQGGAINVTGHAEFTDTFVGTGAATSVINVNGQLTVPHNNLVVDSLTLSLAQSHIFNSIHIKNNGVLTTPVASSTFTQGIILEAASVVIEEGSSIDVSGKGRAADPASGSYTGGSYGGKGGDYSSTYKALESFGSYREPIDFGFGGRNGGLGGGALKLIADSVQLDGKILANGVTATSHGGGGSGGSIWLDVGSLVSSDTGEIAADGGSHRPGYSGAGGGGGRIAIYYTSKTGLLDTKVTASGGSGSGSTDSAYHGGPGSVYLKDKTGTVVHPFVITGNGSGTNYPITTFRDLGNETHIHIHNASVSLRDIDPSVRLDITNSQVTLADTDTLTGQLNVQNSVLNFAGDAVINNAQLGLVNSTINIAGNAQFNRAISLQGGAINVAGNAEFTDAVVGTGADTSFISIHGQLTVPNNDLVVDGITLSLAQSHSFNSIHIKNNGVLTTPVASSTFTQGITLTATTVIVEEGSSIDVSGKGRVADPASGSYTGGSYGGKGGDYSSTYKALESFGSYQSPTDFGLGGNNGGRGGGALKLIADSMQLDGKILANGVTATSHGGGGSGGSIWLDVGSLVSSGAGEITARGGSRRSGYSGGGGGGGRIAIYYTSKTGLLDTKVTASGGSGSGSTDSAYHGGSGSVYLKDKTGTVVHPFVITGTGSGANYPITTFRDLGNETHIHIHNASVSLQDIDSSVRLDITNSQVTLADADTLTGQLNAQNSVLNFAGDAVINNAQLGLVNSTINIAGNAQFNRAISLQGGAINVNGNAEFTDTFVGTGAATSVINVNGQLTVPHNDLVVDGITLSLAQNHSFNSIHIKNNSVLTTPVASSTFTEGIILEAASVVIEDGSSIDVSGKGRTADSGSGTYTGGSYGGKGGDYSSTHKALEPFGSYQEPTDFGRGGQGTNGGLGGGALKLIAANVQLDGKILANGNDASNVGGGGSGGSIWLDVGSLVSSGTGEITARGGSRRAGYSGSGGGGGRIAIYYEVLSGITDTKIVVSGGSGTNNGQPGTIYKQQTEAPPYVYATSLSAVTNQPIHEIRVDFSVPIDSSSLTVDDVLVTDESNLVYYPVNITAHSDKSFTFTFAQAFSNGRYTLKVGPDIISVLGNNLDQNRNGISEGEIDAYFFNFEIDIDAPIAVTIDQLVAPNVNKTNTTQFTVSGAREADTSVWINNIQVIPIGSTNWSHTLVLPQGVTNLSVIAKDAAANTSPEVQLIVEVDSIAPSVNTVTPSANTYLAIAPEFIRINVTENGSGIDGANSTIVVQQNNVPVGGGAQLNAKQFTWEPLTPMSEGTYQVTSNILDYFGNASSHTYSFTIDQTPPAATQLDEYPSETSISTHTFKGTKEAYAQVLLNGQVIISATSSTSWSYTKTLSGGANRLEFVVRDRAGNHSEPVIANIMYDNIPPGAVPISVLNTGEGRELTISWILYNEILNGNDIANYRIYFSSNAFTHIDDAALIKEVPAGYTATTITGLTPGNIYYFAVVAVDKSNLFIPQVTAVAGQPIDTRAPEEITNLQVFAGLDQLEIRWTPSLNKSGDLASYLVSYLGDGEIQTTTLNQSDIGDANPVTYTIADLQPATAHNLRISVVDQTGNISSGVTNPAITLLPNPSNITAEPGVESAKISWTPVPAYSLIKHYAIYISENAFTSVAGMTPRKIVNKGTSGQTTIETLVNGLVNGAAVYVAVTAVNNSNGEFKEVIPVTVTPQSDTEGPTINSAEYISSVSIKSLDSNPVLDYSGTFAIQATDKSKISRVVFTLNHEPLGNVLITNTQGAYVQALDVLSLTDSTYTLSVDVYDTYENVTSREYPFSLDLAPPALPTIVSPAKNTTLNQASAQLTGKSAVGTEVIIALNGVDITDVISVDSNGDYSVSLDLVEGLNTLSAKARYINRDKWSAYSPAHSVTVNTQIPDSPKGFSVTSAKQGQVYLQWHAVVSSDPNNQVKGYNIYRADTAFTEKTDTGVTRINNQWVTATSFSNLVAIDGNYFYAVSAVNQANNESALSTVISAIVDSAGPKITQLSFTPEGEFDAESQTYGRGMVNITATFDEPLRNAPYFAVVPEAGLPLSIDLVKSYTNDTLYTGKFEITESTGSGIAYAVMSAFDKLGNRGTDIEQGGTLNIDTQGPDITQLAISPVEPLKIDSSTGLQVNVSIRLREVIKSGTQVKLVPLVNGLPLVGYSDGISLMADTDGLSFSGEFTLPNTVAMSSVGQLGFSHAAVDDLNNLSTRIHGQNQFQVYQGDLPPLDIPGNLSVTALPGGKIKLHWRAVDKASAYVIYRQGPMDSELVALPQVTATEFEDQTLVDGTYLYAVASIRHDNGQEAESSPSQSVSVRSDRVAPAKPDNLTLELNGAGIVARWLAPMVDAEGTNQSQQGLTYNLYRTSLAQGVEVSDPSIYTPIQTRIPALIALDTKPADDQHSYFVTAIDAAGNESVPSATAYLNAGLLPVNQLYITLDNNGYPQLAWQHQGSGVKRYRVLRKTGDTEAELLTPDGIVHSSTNTSYTDNTYNNNQASQGAGQEVIYSVIAVDENQVESAPHELRLPALSATLERNKAVLLERGVMNQLWFRIGNKGTRKAESIRLYVTLVENGQVREHISEVFDVDGGASQLVPVVVGGYDKLDAMTNLSLRLEQKPQTNQRIRINQLESVDVGSSNLTLDMNTENFTRGGSGKVSFNLTNTSDVETELVMATNNSKADSTDIRLILEDVNGNLLTQKAIRQTTGGVINVSSGHTVARVEPKTLFTSQEFTINIPAAAPDQVRLRLVVDKYHYQLGKENHVEISAIGISKDIQLNDTPYFAVVTDVQPATVNAKNGAVTISGRAVDRVTNEPIANVPVSIITTVRGFERIGTVYSDSSGNFVFSYKPDGTAGKYRISAVHPEMTDRPNQGEFIAEGGAVSPLDIDMEAPRNYLQKINLRIRADQETNLTNVRLVQLPNGQQQVAELPAGVSVTYQPLVSVSANTAKDLVLTFTGNNEAADIGLITYRVEADNHLGANALGTVNIAYKLSPAAPAVSTKPAFIDTGVGLDQTVYEDVIVTNSGLDTLRNAQVELIANNGTPVPDWVRVSTANTLGDIPVGESRQVQIVAEPKVGISDGIYEFKLKIQGANLTAYTLPVFIKVTQSGKGNAFFKISDIYTATLDNNNQIIEGVNKARIQLQNENVPSEVYNLNTDAKGEVLFEQIPAGRYAYRASANDHNSVSGRIWVKPDITSSEKVFLMNNLVNVEWSVREITVEDRYEIKLEATFKTNVPAPVVILSPMSVNLPVMKKGQVFQGEFTLTNHGLIRAYNLKEGLPITNDLVRFEFLKEMPSALEPGQVFTLPYRVQALRDFNPESEATATGGGCGSYSGSYTVTYQGKCVNETVVTSQASGHFNSNWGSCGINSGNNNAQKIVSTYKNSRRDGILGGWGWGPRGSAPYDALWCIADTECDDCNKGNGSGK</sequence>
<feature type="region of interest" description="Disordered" evidence="2">
    <location>
        <begin position="3075"/>
        <end position="3094"/>
    </location>
</feature>
<feature type="region of interest" description="Disordered" evidence="2">
    <location>
        <begin position="596"/>
        <end position="615"/>
    </location>
</feature>
<feature type="region of interest" description="Disordered" evidence="2">
    <location>
        <begin position="493"/>
        <end position="513"/>
    </location>
</feature>
<name>B3PEN7_CELJU</name>
<dbReference type="InterPro" id="IPR014755">
    <property type="entry name" value="Cu-Rt/internalin_Ig-like"/>
</dbReference>
<dbReference type="InterPro" id="IPR013783">
    <property type="entry name" value="Ig-like_fold"/>
</dbReference>
<dbReference type="eggNOG" id="COG1361">
    <property type="taxonomic scope" value="Bacteria"/>
</dbReference>
<evidence type="ECO:0000256" key="2">
    <source>
        <dbReference type="SAM" id="MobiDB-lite"/>
    </source>
</evidence>
<evidence type="ECO:0000313" key="5">
    <source>
        <dbReference type="Proteomes" id="UP000001036"/>
    </source>
</evidence>
<dbReference type="HOGENOM" id="CLU_223901_0_0_6"/>
<evidence type="ECO:0000313" key="4">
    <source>
        <dbReference type="EMBL" id="ACE83092.1"/>
    </source>
</evidence>
<dbReference type="eggNOG" id="COG4733">
    <property type="taxonomic scope" value="Bacteria"/>
</dbReference>
<dbReference type="SMART" id="SM00060">
    <property type="entry name" value="FN3"/>
    <property type="match status" value="5"/>
</dbReference>
<dbReference type="Proteomes" id="UP000001036">
    <property type="component" value="Chromosome"/>
</dbReference>
<evidence type="ECO:0000256" key="1">
    <source>
        <dbReference type="ARBA" id="ARBA00022729"/>
    </source>
</evidence>
<dbReference type="SUPFAM" id="SSF49265">
    <property type="entry name" value="Fibronectin type III"/>
    <property type="match status" value="4"/>
</dbReference>
<evidence type="ECO:0000259" key="3">
    <source>
        <dbReference type="PROSITE" id="PS50853"/>
    </source>
</evidence>
<dbReference type="InterPro" id="IPR003961">
    <property type="entry name" value="FN3_dom"/>
</dbReference>